<keyword evidence="1" id="KW-0472">Membrane</keyword>
<evidence type="ECO:0008006" key="4">
    <source>
        <dbReference type="Google" id="ProtNLM"/>
    </source>
</evidence>
<feature type="transmembrane region" description="Helical" evidence="1">
    <location>
        <begin position="38"/>
        <end position="57"/>
    </location>
</feature>
<sequence length="291" mass="32043">MRGAFRRPWRGFPTICVMVAGAGLVTIGSSFVGDVDGWRKGFFIGLALIGGCVNVAVPPIEQVKRDRAHARVQEDRRRELVKAEKAAADMRTAMINAFGPIAYELGVMWNADKGKRDRYHSSIVKSILEAVAQITKHSDDSQVRASFYRLENGSPRSLQPVQFVGRFPGPRTVFVEDTDKGRHMFDVLYARGAQAKGYDLVENFDISPPEGWDPNGGGPYKTYIAAPVIVGKVPCGMLFVDTLKPGELTLIDATITRFFAMLTGAVLADDKKFREFGKMIPANRSGEEAVQ</sequence>
<evidence type="ECO:0000256" key="1">
    <source>
        <dbReference type="SAM" id="Phobius"/>
    </source>
</evidence>
<evidence type="ECO:0000313" key="2">
    <source>
        <dbReference type="EMBL" id="SFF64935.1"/>
    </source>
</evidence>
<proteinExistence type="predicted"/>
<dbReference type="Proteomes" id="UP000199052">
    <property type="component" value="Unassembled WGS sequence"/>
</dbReference>
<organism evidence="2 3">
    <name type="scientific">Actinopolymorpha cephalotaxi</name>
    <dbReference type="NCBI Taxonomy" id="504797"/>
    <lineage>
        <taxon>Bacteria</taxon>
        <taxon>Bacillati</taxon>
        <taxon>Actinomycetota</taxon>
        <taxon>Actinomycetes</taxon>
        <taxon>Propionibacteriales</taxon>
        <taxon>Actinopolymorphaceae</taxon>
        <taxon>Actinopolymorpha</taxon>
    </lineage>
</organism>
<protein>
    <recommendedName>
        <fullName evidence="4">GAF domain-containing protein</fullName>
    </recommendedName>
</protein>
<gene>
    <name evidence="2" type="ORF">SAMN05421678_101219</name>
</gene>
<dbReference type="EMBL" id="FOOI01000001">
    <property type="protein sequence ID" value="SFF64935.1"/>
    <property type="molecule type" value="Genomic_DNA"/>
</dbReference>
<feature type="transmembrane region" description="Helical" evidence="1">
    <location>
        <begin position="12"/>
        <end position="32"/>
    </location>
</feature>
<keyword evidence="1" id="KW-1133">Transmembrane helix</keyword>
<evidence type="ECO:0000313" key="3">
    <source>
        <dbReference type="Proteomes" id="UP000199052"/>
    </source>
</evidence>
<name>A0A1I2KCZ9_9ACTN</name>
<keyword evidence="1" id="KW-0812">Transmembrane</keyword>
<accession>A0A1I2KCZ9</accession>
<dbReference type="AlphaFoldDB" id="A0A1I2KCZ9"/>
<reference evidence="2 3" key="1">
    <citation type="submission" date="2016-10" db="EMBL/GenBank/DDBJ databases">
        <authorList>
            <person name="de Groot N.N."/>
        </authorList>
    </citation>
    <scope>NUCLEOTIDE SEQUENCE [LARGE SCALE GENOMIC DNA]</scope>
    <source>
        <strain evidence="2 3">CPCC 202808</strain>
    </source>
</reference>